<dbReference type="InterPro" id="IPR002745">
    <property type="entry name" value="Ptrans_KptA/Tpt1"/>
</dbReference>
<proteinExistence type="inferred from homology"/>
<dbReference type="Pfam" id="PF01885">
    <property type="entry name" value="PTS_2-RNA"/>
    <property type="match status" value="1"/>
</dbReference>
<dbReference type="InterPro" id="IPR042080">
    <property type="entry name" value="RNA_2'-PTrans_N"/>
</dbReference>
<organism evidence="6 7">
    <name type="scientific">Acinetobacter shaoyimingii</name>
    <dbReference type="NCBI Taxonomy" id="2715164"/>
    <lineage>
        <taxon>Bacteria</taxon>
        <taxon>Pseudomonadati</taxon>
        <taxon>Pseudomonadota</taxon>
        <taxon>Gammaproteobacteria</taxon>
        <taxon>Moraxellales</taxon>
        <taxon>Moraxellaceae</taxon>
        <taxon>Acinetobacter</taxon>
    </lineage>
</organism>
<dbReference type="GO" id="GO:0000215">
    <property type="term" value="F:tRNA 2'-phosphotransferase activity"/>
    <property type="evidence" value="ECO:0007669"/>
    <property type="project" value="TreeGrafter"/>
</dbReference>
<gene>
    <name evidence="5" type="primary">kptA</name>
    <name evidence="6" type="ORF">G8E00_05680</name>
</gene>
<dbReference type="InterPro" id="IPR022928">
    <property type="entry name" value="RNA_2'-PTrans_KptA"/>
</dbReference>
<dbReference type="GO" id="GO:0003950">
    <property type="term" value="F:NAD+ poly-ADP-ribosyltransferase activity"/>
    <property type="evidence" value="ECO:0007669"/>
    <property type="project" value="InterPro"/>
</dbReference>
<dbReference type="SUPFAM" id="SSF56399">
    <property type="entry name" value="ADP-ribosylation"/>
    <property type="match status" value="1"/>
</dbReference>
<evidence type="ECO:0000256" key="1">
    <source>
        <dbReference type="ARBA" id="ARBA00009836"/>
    </source>
</evidence>
<dbReference type="RefSeq" id="WP_166222559.1">
    <property type="nucleotide sequence ID" value="NZ_CP049801.1"/>
</dbReference>
<dbReference type="KEGG" id="asha:G8E00_05680"/>
<comment type="similarity">
    <text evidence="1 5">Belongs to the KptA/TPT1 family.</text>
</comment>
<dbReference type="AlphaFoldDB" id="A0A6G8RU75"/>
<dbReference type="HAMAP" id="MF_00299">
    <property type="entry name" value="KptA"/>
    <property type="match status" value="1"/>
</dbReference>
<evidence type="ECO:0000256" key="4">
    <source>
        <dbReference type="ARBA" id="ARBA00025212"/>
    </source>
</evidence>
<reference evidence="6 7" key="1">
    <citation type="submission" date="2020-03" db="EMBL/GenBank/DDBJ databases">
        <authorList>
            <person name="Zhu W."/>
        </authorList>
    </citation>
    <scope>NUCLEOTIDE SEQUENCE [LARGE SCALE GENOMIC DNA]</scope>
    <source>
        <strain evidence="6 7">323-1</strain>
    </source>
</reference>
<keyword evidence="3 5" id="KW-0520">NAD</keyword>
<dbReference type="EC" id="2.7.1.-" evidence="5"/>
<evidence type="ECO:0000256" key="3">
    <source>
        <dbReference type="ARBA" id="ARBA00023027"/>
    </source>
</evidence>
<comment type="function">
    <text evidence="4 5">Removes the 2'-phosphate from RNA via an intermediate in which the phosphate is ADP-ribosylated by NAD followed by a presumed transesterification to release the RNA and generate ADP-ribose 1''-2''-cyclic phosphate (APPR&gt;P). May function as an ADP-ribosylase.</text>
</comment>
<accession>A0A6G8RU75</accession>
<sequence length="178" mass="20471">MNEKAISQYLSFILRHQPEQINLELDVEGWANINQLIEKSEPVDGVRLSLEIIQSIVQNSDKKRFQISEDGLNIRAVQGHSNRQVQRQFDLKVPPKFLYHGTAERFHVSIMELGLISKERQYVHLSADINTAHAVGERYGKVKILTIDALAMHNKGFQFFQAENGVWLVEHVPVKFII</sequence>
<keyword evidence="7" id="KW-1185">Reference proteome</keyword>
<name>A0A6G8RU75_9GAMM</name>
<dbReference type="InterPro" id="IPR042081">
    <property type="entry name" value="RNA_2'-PTrans_C"/>
</dbReference>
<dbReference type="GO" id="GO:0006388">
    <property type="term" value="P:tRNA splicing, via endonucleolytic cleavage and ligation"/>
    <property type="evidence" value="ECO:0007669"/>
    <property type="project" value="UniProtKB-UniRule"/>
</dbReference>
<evidence type="ECO:0000313" key="6">
    <source>
        <dbReference type="EMBL" id="QIO05476.1"/>
    </source>
</evidence>
<dbReference type="Gene3D" id="3.20.170.30">
    <property type="match status" value="1"/>
</dbReference>
<dbReference type="PANTHER" id="PTHR12684">
    <property type="entry name" value="PUTATIVE PHOSPHOTRANSFERASE"/>
    <property type="match status" value="1"/>
</dbReference>
<keyword evidence="2 5" id="KW-0808">Transferase</keyword>
<evidence type="ECO:0000256" key="2">
    <source>
        <dbReference type="ARBA" id="ARBA00022679"/>
    </source>
</evidence>
<evidence type="ECO:0000313" key="7">
    <source>
        <dbReference type="Proteomes" id="UP000502297"/>
    </source>
</evidence>
<dbReference type="Gene3D" id="1.10.10.970">
    <property type="entry name" value="RNA 2'-phosphotransferase, Tpt1/KptA family, N-terminal domain"/>
    <property type="match status" value="1"/>
</dbReference>
<evidence type="ECO:0000256" key="5">
    <source>
        <dbReference type="HAMAP-Rule" id="MF_00299"/>
    </source>
</evidence>
<dbReference type="EMBL" id="CP049801">
    <property type="protein sequence ID" value="QIO05476.1"/>
    <property type="molecule type" value="Genomic_DNA"/>
</dbReference>
<dbReference type="Proteomes" id="UP000502297">
    <property type="component" value="Chromosome"/>
</dbReference>
<dbReference type="PANTHER" id="PTHR12684:SF2">
    <property type="entry name" value="TRNA 2'-PHOSPHOTRANSFERASE 1"/>
    <property type="match status" value="1"/>
</dbReference>
<protein>
    <recommendedName>
        <fullName evidence="5">Probable RNA 2'-phosphotransferase</fullName>
        <ecNumber evidence="5">2.7.1.-</ecNumber>
    </recommendedName>
</protein>